<keyword evidence="1" id="KW-0732">Signal</keyword>
<dbReference type="AlphaFoldDB" id="A0A524RRP6"/>
<protein>
    <recommendedName>
        <fullName evidence="4">Tetratricopeptide repeat protein</fullName>
    </recommendedName>
</protein>
<evidence type="ECO:0000313" key="2">
    <source>
        <dbReference type="EMBL" id="TGH18923.1"/>
    </source>
</evidence>
<comment type="caution">
    <text evidence="2">The sequence shown here is derived from an EMBL/GenBank/DDBJ whole genome shotgun (WGS) entry which is preliminary data.</text>
</comment>
<organism evidence="2 3">
    <name type="scientific">Aphanocapsa feldmannii 277cI</name>
    <dbReference type="NCBI Taxonomy" id="2507554"/>
    <lineage>
        <taxon>Bacteria</taxon>
        <taxon>Bacillati</taxon>
        <taxon>Cyanobacteriota</taxon>
        <taxon>Cyanophyceae</taxon>
        <taxon>Oscillatoriophycideae</taxon>
        <taxon>Chroococcales</taxon>
        <taxon>Microcystaceae</taxon>
        <taxon>Aphanocapsa</taxon>
    </lineage>
</organism>
<evidence type="ECO:0000256" key="1">
    <source>
        <dbReference type="SAM" id="SignalP"/>
    </source>
</evidence>
<name>A0A524RRP6_9CHRO</name>
<dbReference type="Gene3D" id="1.25.40.10">
    <property type="entry name" value="Tetratricopeptide repeat domain"/>
    <property type="match status" value="1"/>
</dbReference>
<sequence length="219" mass="23717">MSVLVILTAMLLFQGTATPCLAVAGTFGTGTIPAPLLLPASETPCQHLLEEADHPIPFQKRQNVATPYSLGHAARNRGDWPGAREYDKAALARSSAALSSFQLGESDRAEQELRDLIRRYPLFADARAGLTAVLWSTVQRGEAESHWAASVGLDPCYGDIDWLRQIRGWPPAAVDALEDFLAHRNATSRAPRTIDRPPPGEEAVFRGALPSRSVVPEGI</sequence>
<dbReference type="EMBL" id="SRMN01000166">
    <property type="protein sequence ID" value="TGH18923.1"/>
    <property type="molecule type" value="Genomic_DNA"/>
</dbReference>
<gene>
    <name evidence="2" type="ORF">ERJ68_08750</name>
</gene>
<evidence type="ECO:0008006" key="4">
    <source>
        <dbReference type="Google" id="ProtNLM"/>
    </source>
</evidence>
<feature type="signal peptide" evidence="1">
    <location>
        <begin position="1"/>
        <end position="22"/>
    </location>
</feature>
<dbReference type="Proteomes" id="UP000315454">
    <property type="component" value="Unassembled WGS sequence"/>
</dbReference>
<feature type="chain" id="PRO_5022055409" description="Tetratricopeptide repeat protein" evidence="1">
    <location>
        <begin position="23"/>
        <end position="219"/>
    </location>
</feature>
<accession>A0A524RRP6</accession>
<reference evidence="2 3" key="1">
    <citation type="journal article" date="2019" name="mSystems">
        <title>Life at home and on the roam: Genomic adaptions reflect the dual lifestyle of an intracellular, facultative symbiont.</title>
        <authorList>
            <person name="Burgsdorf I."/>
        </authorList>
    </citation>
    <scope>NUCLEOTIDE SEQUENCE [LARGE SCALE GENOMIC DNA]</scope>
    <source>
        <strain evidence="2">277cI</strain>
    </source>
</reference>
<dbReference type="InterPro" id="IPR011990">
    <property type="entry name" value="TPR-like_helical_dom_sf"/>
</dbReference>
<evidence type="ECO:0000313" key="3">
    <source>
        <dbReference type="Proteomes" id="UP000315454"/>
    </source>
</evidence>
<dbReference type="SUPFAM" id="SSF48452">
    <property type="entry name" value="TPR-like"/>
    <property type="match status" value="1"/>
</dbReference>
<proteinExistence type="predicted"/>